<accession>A0A8H7YFB2</accession>
<protein>
    <submittedName>
        <fullName evidence="1">Uncharacterized protein</fullName>
    </submittedName>
</protein>
<dbReference type="VEuPathDB" id="FungiDB:I7I52_12373"/>
<proteinExistence type="predicted"/>
<dbReference type="AlphaFoldDB" id="A0A8H7YFB2"/>
<comment type="caution">
    <text evidence="1">The sequence shown here is derived from an EMBL/GenBank/DDBJ whole genome shotgun (WGS) entry which is preliminary data.</text>
</comment>
<evidence type="ECO:0000313" key="1">
    <source>
        <dbReference type="EMBL" id="KAG5288780.1"/>
    </source>
</evidence>
<dbReference type="Proteomes" id="UP000670092">
    <property type="component" value="Unassembled WGS sequence"/>
</dbReference>
<name>A0A8H7YFB2_AJECA</name>
<sequence>MQAKYLSRPSFGKHTDLMKGIQTAKESTFGIPFYYLCVKRCLQLNILCVCSANINFIQPQPGIEERKNR</sequence>
<evidence type="ECO:0000313" key="2">
    <source>
        <dbReference type="Proteomes" id="UP000670092"/>
    </source>
</evidence>
<organism evidence="1 2">
    <name type="scientific">Ajellomyces capsulatus</name>
    <name type="common">Darling's disease fungus</name>
    <name type="synonym">Histoplasma capsulatum</name>
    <dbReference type="NCBI Taxonomy" id="5037"/>
    <lineage>
        <taxon>Eukaryota</taxon>
        <taxon>Fungi</taxon>
        <taxon>Dikarya</taxon>
        <taxon>Ascomycota</taxon>
        <taxon>Pezizomycotina</taxon>
        <taxon>Eurotiomycetes</taxon>
        <taxon>Eurotiomycetidae</taxon>
        <taxon>Onygenales</taxon>
        <taxon>Ajellomycetaceae</taxon>
        <taxon>Histoplasma</taxon>
    </lineage>
</organism>
<dbReference type="EMBL" id="JAEVHI010000006">
    <property type="protein sequence ID" value="KAG5288780.1"/>
    <property type="molecule type" value="Genomic_DNA"/>
</dbReference>
<reference evidence="1 2" key="1">
    <citation type="submission" date="2021-01" db="EMBL/GenBank/DDBJ databases">
        <title>Chromosome-level genome assembly of a human fungal pathogen reveals clustering of transcriptionally co-regulated genes.</title>
        <authorList>
            <person name="Voorhies M."/>
            <person name="Cohen S."/>
            <person name="Shea T.P."/>
            <person name="Petrus S."/>
            <person name="Munoz J.F."/>
            <person name="Poplawski S."/>
            <person name="Goldman W.E."/>
            <person name="Michael T."/>
            <person name="Cuomo C.A."/>
            <person name="Sil A."/>
            <person name="Beyhan S."/>
        </authorList>
    </citation>
    <scope>NUCLEOTIDE SEQUENCE [LARGE SCALE GENOMIC DNA]</scope>
    <source>
        <strain evidence="1 2">G184AR</strain>
    </source>
</reference>
<gene>
    <name evidence="1" type="ORF">I7I52_12373</name>
</gene>